<organism evidence="1 2">
    <name type="scientific">Paenisporosarcina macmurdoensis</name>
    <dbReference type="NCBI Taxonomy" id="212659"/>
    <lineage>
        <taxon>Bacteria</taxon>
        <taxon>Bacillati</taxon>
        <taxon>Bacillota</taxon>
        <taxon>Bacilli</taxon>
        <taxon>Bacillales</taxon>
        <taxon>Caryophanaceae</taxon>
        <taxon>Paenisporosarcina</taxon>
    </lineage>
</organism>
<accession>A0ABW1L5U6</accession>
<proteinExistence type="predicted"/>
<reference evidence="2" key="1">
    <citation type="journal article" date="2019" name="Int. J. Syst. Evol. Microbiol.">
        <title>The Global Catalogue of Microorganisms (GCM) 10K type strain sequencing project: providing services to taxonomists for standard genome sequencing and annotation.</title>
        <authorList>
            <consortium name="The Broad Institute Genomics Platform"/>
            <consortium name="The Broad Institute Genome Sequencing Center for Infectious Disease"/>
            <person name="Wu L."/>
            <person name="Ma J."/>
        </authorList>
    </citation>
    <scope>NUCLEOTIDE SEQUENCE [LARGE SCALE GENOMIC DNA]</scope>
    <source>
        <strain evidence="2">CCUG 54527</strain>
    </source>
</reference>
<sequence length="79" mass="8947">MNDQPQQSVEYVSSYDPYVYQTLTSIIGEKIVVQLSNNSVVQGVLSQVLPDHIVVETNKTPFFIRTQQIIWVSPSTYKG</sequence>
<keyword evidence="2" id="KW-1185">Reference proteome</keyword>
<dbReference type="RefSeq" id="WP_377733426.1">
    <property type="nucleotide sequence ID" value="NZ_JBHSRI010000009.1"/>
</dbReference>
<dbReference type="Proteomes" id="UP001596170">
    <property type="component" value="Unassembled WGS sequence"/>
</dbReference>
<evidence type="ECO:0000313" key="1">
    <source>
        <dbReference type="EMBL" id="MFC6039350.1"/>
    </source>
</evidence>
<evidence type="ECO:0000313" key="2">
    <source>
        <dbReference type="Proteomes" id="UP001596170"/>
    </source>
</evidence>
<protein>
    <submittedName>
        <fullName evidence="1">YuzF family protein</fullName>
    </submittedName>
</protein>
<dbReference type="EMBL" id="JBHSRI010000009">
    <property type="protein sequence ID" value="MFC6039350.1"/>
    <property type="molecule type" value="Genomic_DNA"/>
</dbReference>
<dbReference type="InterPro" id="IPR020139">
    <property type="entry name" value="DUF2642"/>
</dbReference>
<dbReference type="Pfam" id="PF10842">
    <property type="entry name" value="DUF2642"/>
    <property type="match status" value="1"/>
</dbReference>
<gene>
    <name evidence="1" type="ORF">ACFPYN_07935</name>
</gene>
<comment type="caution">
    <text evidence="1">The sequence shown here is derived from an EMBL/GenBank/DDBJ whole genome shotgun (WGS) entry which is preliminary data.</text>
</comment>
<name>A0ABW1L5U6_9BACL</name>